<dbReference type="InterPro" id="IPR054485">
    <property type="entry name" value="FlK-like_dom"/>
</dbReference>
<reference evidence="3" key="1">
    <citation type="journal article" date="2019" name="Int. J. Syst. Evol. Microbiol.">
        <title>The Global Catalogue of Microorganisms (GCM) 10K type strain sequencing project: providing services to taxonomists for standard genome sequencing and annotation.</title>
        <authorList>
            <consortium name="The Broad Institute Genomics Platform"/>
            <consortium name="The Broad Institute Genome Sequencing Center for Infectious Disease"/>
            <person name="Wu L."/>
            <person name="Ma J."/>
        </authorList>
    </citation>
    <scope>NUCLEOTIDE SEQUENCE [LARGE SCALE GENOMIC DNA]</scope>
    <source>
        <strain evidence="3">CCUG 61697</strain>
    </source>
</reference>
<name>A0ABW3J9Z4_9HYPH</name>
<organism evidence="2 3">
    <name type="scientific">Methyloligella solikamskensis</name>
    <dbReference type="NCBI Taxonomy" id="1177756"/>
    <lineage>
        <taxon>Bacteria</taxon>
        <taxon>Pseudomonadati</taxon>
        <taxon>Pseudomonadota</taxon>
        <taxon>Alphaproteobacteria</taxon>
        <taxon>Hyphomicrobiales</taxon>
        <taxon>Hyphomicrobiaceae</taxon>
        <taxon>Methyloligella</taxon>
    </lineage>
</organism>
<dbReference type="CDD" id="cd03440">
    <property type="entry name" value="hot_dog"/>
    <property type="match status" value="1"/>
</dbReference>
<evidence type="ECO:0000313" key="3">
    <source>
        <dbReference type="Proteomes" id="UP001597102"/>
    </source>
</evidence>
<dbReference type="PIRSF" id="PIRSF014972">
    <property type="entry name" value="FlK"/>
    <property type="match status" value="1"/>
</dbReference>
<dbReference type="Proteomes" id="UP001597102">
    <property type="component" value="Unassembled WGS sequence"/>
</dbReference>
<proteinExistence type="predicted"/>
<dbReference type="InterPro" id="IPR029069">
    <property type="entry name" value="HotDog_dom_sf"/>
</dbReference>
<dbReference type="Pfam" id="PF22636">
    <property type="entry name" value="FlK"/>
    <property type="match status" value="1"/>
</dbReference>
<evidence type="ECO:0000313" key="2">
    <source>
        <dbReference type="EMBL" id="MFD0987278.1"/>
    </source>
</evidence>
<dbReference type="InterPro" id="IPR025540">
    <property type="entry name" value="FlK"/>
</dbReference>
<evidence type="ECO:0000259" key="1">
    <source>
        <dbReference type="Pfam" id="PF22636"/>
    </source>
</evidence>
<dbReference type="PANTHER" id="PTHR36934">
    <property type="entry name" value="BLR0278 PROTEIN"/>
    <property type="match status" value="1"/>
</dbReference>
<dbReference type="EMBL" id="JBHTJO010000001">
    <property type="protein sequence ID" value="MFD0987278.1"/>
    <property type="molecule type" value="Genomic_DNA"/>
</dbReference>
<feature type="domain" description="Fluoroacetyl-CoA-specific thioesterase-like" evidence="1">
    <location>
        <begin position="32"/>
        <end position="125"/>
    </location>
</feature>
<dbReference type="Gene3D" id="3.10.129.10">
    <property type="entry name" value="Hotdog Thioesterase"/>
    <property type="match status" value="1"/>
</dbReference>
<accession>A0ABW3J9Z4</accession>
<keyword evidence="3" id="KW-1185">Reference proteome</keyword>
<sequence>MRPTLIPGLQVQFSYKIPDTKTVPQLYPEAEEFQAMPEVFATGFMVGLMEWTCLKLISPHLDEGEGSLGTHINVSHQSATPPGLTVTVDAECIEVRGPRLKFHVRAHDGIGVIGEGEHERFVVTWERFDRGMQKKLQAVQQADSEEAGA</sequence>
<dbReference type="SUPFAM" id="SSF54637">
    <property type="entry name" value="Thioesterase/thiol ester dehydrase-isomerase"/>
    <property type="match status" value="1"/>
</dbReference>
<comment type="caution">
    <text evidence="2">The sequence shown here is derived from an EMBL/GenBank/DDBJ whole genome shotgun (WGS) entry which is preliminary data.</text>
</comment>
<dbReference type="RefSeq" id="WP_379088943.1">
    <property type="nucleotide sequence ID" value="NZ_JBHTJO010000001.1"/>
</dbReference>
<gene>
    <name evidence="2" type="ORF">ACFQ2F_09215</name>
</gene>
<protein>
    <submittedName>
        <fullName evidence="2">Thioesterase family protein</fullName>
    </submittedName>
</protein>
<dbReference type="PANTHER" id="PTHR36934:SF1">
    <property type="entry name" value="THIOESTERASE DOMAIN-CONTAINING PROTEIN"/>
    <property type="match status" value="1"/>
</dbReference>